<evidence type="ECO:0000256" key="4">
    <source>
        <dbReference type="ARBA" id="ARBA00022691"/>
    </source>
</evidence>
<evidence type="ECO:0000313" key="10">
    <source>
        <dbReference type="Proteomes" id="UP000253061"/>
    </source>
</evidence>
<feature type="active site" evidence="7">
    <location>
        <position position="129"/>
    </location>
</feature>
<name>A0A367V0U3_9PROT</name>
<dbReference type="GO" id="GO:0003886">
    <property type="term" value="F:DNA (cytosine-5-)-methyltransferase activity"/>
    <property type="evidence" value="ECO:0007669"/>
    <property type="project" value="UniProtKB-EC"/>
</dbReference>
<sequence length="497" mass="55916">MSKDFAIIDLFAGPGGLGEGFSRAGRDEETPMKTHLSIEMDDHAIQTLRLRAFLRSFDQFPQEYYDAINSGLELPDWADLYPNNWKVADEEVRQRVLGSDGVFEELATELDQVRERHHGDTILIGGPPCQAYSLVGRSRNRGKAGYVPEDDNRHFLYREYVRILDRLRPAAFVMENVKGMLSSQINGGRIFSKVLDDLEEAGDGYRLLPLAASSPPDGSRASAKDFLIRSEDFGVPQARHRVIILGVRADLAQRLKLDGPLLGKPQKQVNVGSAIDGLSPLRSGLSRGDTTEAWKTTVVEQAMRITRTEGIPEEVRNIVQRISSANNLPEARSSCAKTIAGDMPKHLLKWFDDERLRATFHHETRGHIPDDIGRYLFSSAFSSVHSRSPKLDEFPEFLLPAHKNRDSGHFSDRFRTQVSGRPSTTVTSHISKDGHYFIHPDPSQCRSLTVREAARLQTFPDNYFFCGSRTKQYHQVGNAVPPYLAWQIAKAVHKILR</sequence>
<dbReference type="NCBIfam" id="TIGR00675">
    <property type="entry name" value="dcm"/>
    <property type="match status" value="1"/>
</dbReference>
<keyword evidence="3 7" id="KW-0808">Transferase</keyword>
<gene>
    <name evidence="9" type="ORF">TH6_20620</name>
</gene>
<dbReference type="GO" id="GO:0032259">
    <property type="term" value="P:methylation"/>
    <property type="evidence" value="ECO:0007669"/>
    <property type="project" value="UniProtKB-KW"/>
</dbReference>
<evidence type="ECO:0000256" key="7">
    <source>
        <dbReference type="PROSITE-ProRule" id="PRU01016"/>
    </source>
</evidence>
<dbReference type="Gene3D" id="3.40.50.150">
    <property type="entry name" value="Vaccinia Virus protein VP39"/>
    <property type="match status" value="1"/>
</dbReference>
<dbReference type="EMBL" id="JPWB01000017">
    <property type="protein sequence ID" value="RCK18806.1"/>
    <property type="molecule type" value="Genomic_DNA"/>
</dbReference>
<organism evidence="9 10">
    <name type="scientific">Thalassospira profundimaris</name>
    <dbReference type="NCBI Taxonomy" id="502049"/>
    <lineage>
        <taxon>Bacteria</taxon>
        <taxon>Pseudomonadati</taxon>
        <taxon>Pseudomonadota</taxon>
        <taxon>Alphaproteobacteria</taxon>
        <taxon>Rhodospirillales</taxon>
        <taxon>Thalassospiraceae</taxon>
        <taxon>Thalassospira</taxon>
    </lineage>
</organism>
<evidence type="ECO:0000313" key="9">
    <source>
        <dbReference type="EMBL" id="RCK18806.1"/>
    </source>
</evidence>
<dbReference type="EC" id="2.1.1.37" evidence="1"/>
<evidence type="ECO:0000256" key="3">
    <source>
        <dbReference type="ARBA" id="ARBA00022679"/>
    </source>
</evidence>
<keyword evidence="5" id="KW-0680">Restriction system</keyword>
<comment type="similarity">
    <text evidence="7 8">Belongs to the class I-like SAM-binding methyltransferase superfamily. C5-methyltransferase family.</text>
</comment>
<dbReference type="SUPFAM" id="SSF53335">
    <property type="entry name" value="S-adenosyl-L-methionine-dependent methyltransferases"/>
    <property type="match status" value="1"/>
</dbReference>
<dbReference type="PRINTS" id="PR00105">
    <property type="entry name" value="C5METTRFRASE"/>
</dbReference>
<dbReference type="GO" id="GO:0009307">
    <property type="term" value="P:DNA restriction-modification system"/>
    <property type="evidence" value="ECO:0007669"/>
    <property type="project" value="UniProtKB-KW"/>
</dbReference>
<reference evidence="9 10" key="1">
    <citation type="submission" date="2014-07" db="EMBL/GenBank/DDBJ databases">
        <title>Draft genome sequence of Thalassospira profundimaris R8-17.</title>
        <authorList>
            <person name="Lai Q."/>
            <person name="Shao Z."/>
        </authorList>
    </citation>
    <scope>NUCLEOTIDE SEQUENCE [LARGE SCALE GENOMIC DNA]</scope>
    <source>
        <strain evidence="9 10">R8-17</strain>
    </source>
</reference>
<dbReference type="InterPro" id="IPR029063">
    <property type="entry name" value="SAM-dependent_MTases_sf"/>
</dbReference>
<evidence type="ECO:0000256" key="8">
    <source>
        <dbReference type="RuleBase" id="RU000416"/>
    </source>
</evidence>
<dbReference type="GO" id="GO:0044027">
    <property type="term" value="P:negative regulation of gene expression via chromosomal CpG island methylation"/>
    <property type="evidence" value="ECO:0007669"/>
    <property type="project" value="TreeGrafter"/>
</dbReference>
<dbReference type="InterPro" id="IPR050390">
    <property type="entry name" value="C5-Methyltransferase"/>
</dbReference>
<dbReference type="Gene3D" id="3.90.120.10">
    <property type="entry name" value="DNA Methylase, subunit A, domain 2"/>
    <property type="match status" value="1"/>
</dbReference>
<dbReference type="PROSITE" id="PS51679">
    <property type="entry name" value="SAM_MT_C5"/>
    <property type="match status" value="1"/>
</dbReference>
<dbReference type="AlphaFoldDB" id="A0A367V0U3"/>
<dbReference type="PANTHER" id="PTHR10629:SF52">
    <property type="entry name" value="DNA (CYTOSINE-5)-METHYLTRANSFERASE 1"/>
    <property type="match status" value="1"/>
</dbReference>
<evidence type="ECO:0000256" key="6">
    <source>
        <dbReference type="ARBA" id="ARBA00047422"/>
    </source>
</evidence>
<dbReference type="RefSeq" id="WP_062954322.1">
    <property type="nucleotide sequence ID" value="NZ_JPWB01000017.1"/>
</dbReference>
<keyword evidence="2 7" id="KW-0489">Methyltransferase</keyword>
<dbReference type="InterPro" id="IPR001525">
    <property type="entry name" value="C5_MeTfrase"/>
</dbReference>
<dbReference type="GO" id="GO:0003677">
    <property type="term" value="F:DNA binding"/>
    <property type="evidence" value="ECO:0007669"/>
    <property type="project" value="TreeGrafter"/>
</dbReference>
<comment type="caution">
    <text evidence="9">The sequence shown here is derived from an EMBL/GenBank/DDBJ whole genome shotgun (WGS) entry which is preliminary data.</text>
</comment>
<keyword evidence="4 7" id="KW-0949">S-adenosyl-L-methionine</keyword>
<accession>A0A367V0U3</accession>
<dbReference type="Proteomes" id="UP000253061">
    <property type="component" value="Unassembled WGS sequence"/>
</dbReference>
<evidence type="ECO:0000256" key="5">
    <source>
        <dbReference type="ARBA" id="ARBA00022747"/>
    </source>
</evidence>
<dbReference type="PANTHER" id="PTHR10629">
    <property type="entry name" value="CYTOSINE-SPECIFIC METHYLTRANSFERASE"/>
    <property type="match status" value="1"/>
</dbReference>
<dbReference type="Pfam" id="PF00145">
    <property type="entry name" value="DNA_methylase"/>
    <property type="match status" value="1"/>
</dbReference>
<protein>
    <recommendedName>
        <fullName evidence="1">DNA (cytosine-5-)-methyltransferase</fullName>
        <ecNumber evidence="1">2.1.1.37</ecNumber>
    </recommendedName>
</protein>
<evidence type="ECO:0000256" key="1">
    <source>
        <dbReference type="ARBA" id="ARBA00011975"/>
    </source>
</evidence>
<evidence type="ECO:0000256" key="2">
    <source>
        <dbReference type="ARBA" id="ARBA00022603"/>
    </source>
</evidence>
<proteinExistence type="inferred from homology"/>
<comment type="catalytic activity">
    <reaction evidence="6">
        <text>a 2'-deoxycytidine in DNA + S-adenosyl-L-methionine = a 5-methyl-2'-deoxycytidine in DNA + S-adenosyl-L-homocysteine + H(+)</text>
        <dbReference type="Rhea" id="RHEA:13681"/>
        <dbReference type="Rhea" id="RHEA-COMP:11369"/>
        <dbReference type="Rhea" id="RHEA-COMP:11370"/>
        <dbReference type="ChEBI" id="CHEBI:15378"/>
        <dbReference type="ChEBI" id="CHEBI:57856"/>
        <dbReference type="ChEBI" id="CHEBI:59789"/>
        <dbReference type="ChEBI" id="CHEBI:85452"/>
        <dbReference type="ChEBI" id="CHEBI:85454"/>
        <dbReference type="EC" id="2.1.1.37"/>
    </reaction>
</comment>